<protein>
    <recommendedName>
        <fullName evidence="1">DUF7479 domain-containing protein</fullName>
    </recommendedName>
</protein>
<dbReference type="HOGENOM" id="CLU_202418_0_0_7"/>
<dbReference type="KEGG" id="drt:Dret_1810"/>
<evidence type="ECO:0000313" key="3">
    <source>
        <dbReference type="Proteomes" id="UP000001052"/>
    </source>
</evidence>
<gene>
    <name evidence="2" type="ordered locus">Dret_1810</name>
</gene>
<name>C8X3U7_DESRD</name>
<dbReference type="AlphaFoldDB" id="C8X3U7"/>
<dbReference type="EMBL" id="CP001734">
    <property type="protein sequence ID" value="ACV69094.1"/>
    <property type="molecule type" value="Genomic_DNA"/>
</dbReference>
<dbReference type="NCBIfam" id="NF045645">
    <property type="entry name" value="DVU_1557_fam"/>
    <property type="match status" value="1"/>
</dbReference>
<reference evidence="3" key="1">
    <citation type="submission" date="2009-09" db="EMBL/GenBank/DDBJ databases">
        <title>The complete chromosome of Desulfohalobium retbaense DSM 5692.</title>
        <authorList>
            <consortium name="US DOE Joint Genome Institute (JGI-PGF)"/>
            <person name="Lucas S."/>
            <person name="Copeland A."/>
            <person name="Lapidus A."/>
            <person name="Glavina del Rio T."/>
            <person name="Dalin E."/>
            <person name="Tice H."/>
            <person name="Bruce D."/>
            <person name="Goodwin L."/>
            <person name="Pitluck S."/>
            <person name="Kyrpides N."/>
            <person name="Mavromatis K."/>
            <person name="Ivanova N."/>
            <person name="Mikhailova N."/>
            <person name="Munk A.C."/>
            <person name="Brettin T."/>
            <person name="Detter J.C."/>
            <person name="Han C."/>
            <person name="Tapia R."/>
            <person name="Larimer F."/>
            <person name="Land M."/>
            <person name="Hauser L."/>
            <person name="Markowitz V."/>
            <person name="Cheng J.-F."/>
            <person name="Hugenholtz P."/>
            <person name="Woyke T."/>
            <person name="Wu D."/>
            <person name="Spring S."/>
            <person name="Klenk H.-P."/>
            <person name="Eisen J.A."/>
        </authorList>
    </citation>
    <scope>NUCLEOTIDE SEQUENCE [LARGE SCALE GENOMIC DNA]</scope>
    <source>
        <strain evidence="3">DSM 5692</strain>
    </source>
</reference>
<dbReference type="InterPro" id="IPR054656">
    <property type="entry name" value="DVU_1557-like"/>
</dbReference>
<dbReference type="eggNOG" id="ENOG5033A2R">
    <property type="taxonomic scope" value="Bacteria"/>
</dbReference>
<evidence type="ECO:0000259" key="1">
    <source>
        <dbReference type="Pfam" id="PF24292"/>
    </source>
</evidence>
<organism evidence="2 3">
    <name type="scientific">Desulfohalobium retbaense (strain ATCC 49708 / DSM 5692 / JCM 16813 / HR100)</name>
    <dbReference type="NCBI Taxonomy" id="485915"/>
    <lineage>
        <taxon>Bacteria</taxon>
        <taxon>Pseudomonadati</taxon>
        <taxon>Thermodesulfobacteriota</taxon>
        <taxon>Desulfovibrionia</taxon>
        <taxon>Desulfovibrionales</taxon>
        <taxon>Desulfohalobiaceae</taxon>
        <taxon>Desulfohalobium</taxon>
    </lineage>
</organism>
<evidence type="ECO:0000313" key="2">
    <source>
        <dbReference type="EMBL" id="ACV69094.1"/>
    </source>
</evidence>
<keyword evidence="3" id="KW-1185">Reference proteome</keyword>
<feature type="domain" description="DUF7479" evidence="1">
    <location>
        <begin position="13"/>
        <end position="71"/>
    </location>
</feature>
<dbReference type="InterPro" id="IPR055902">
    <property type="entry name" value="DUF7479"/>
</dbReference>
<accession>C8X3U7</accession>
<dbReference type="OrthoDB" id="1753012at2"/>
<reference evidence="2 3" key="2">
    <citation type="journal article" date="2010" name="Stand. Genomic Sci.">
        <title>Complete genome sequence of Desulfohalobium retbaense type strain (HR(100)).</title>
        <authorList>
            <person name="Spring S."/>
            <person name="Nolan M."/>
            <person name="Lapidus A."/>
            <person name="Glavina Del Rio T."/>
            <person name="Copeland A."/>
            <person name="Tice H."/>
            <person name="Cheng J.F."/>
            <person name="Lucas S."/>
            <person name="Land M."/>
            <person name="Chen F."/>
            <person name="Bruce D."/>
            <person name="Goodwin L."/>
            <person name="Pitluck S."/>
            <person name="Ivanova N."/>
            <person name="Mavromatis K."/>
            <person name="Mikhailova N."/>
            <person name="Pati A."/>
            <person name="Chen A."/>
            <person name="Palaniappan K."/>
            <person name="Hauser L."/>
            <person name="Chang Y.J."/>
            <person name="Jeffries C.D."/>
            <person name="Munk C."/>
            <person name="Kiss H."/>
            <person name="Chain P."/>
            <person name="Han C."/>
            <person name="Brettin T."/>
            <person name="Detter J.C."/>
            <person name="Schuler E."/>
            <person name="Goker M."/>
            <person name="Rohde M."/>
            <person name="Bristow J."/>
            <person name="Eisen J.A."/>
            <person name="Markowitz V."/>
            <person name="Hugenholtz P."/>
            <person name="Kyrpides N.C."/>
            <person name="Klenk H.P."/>
        </authorList>
    </citation>
    <scope>NUCLEOTIDE SEQUENCE [LARGE SCALE GENOMIC DNA]</scope>
    <source>
        <strain evidence="2 3">DSM 5692</strain>
    </source>
</reference>
<proteinExistence type="predicted"/>
<sequence length="71" mass="7988">MQVNQHFRPPSGQWVCAQCQEPLEEGQVELHYLGSSFTVGAQVCPQCRQALLPEDMATGKMLEVEKLLEDK</sequence>
<dbReference type="STRING" id="485915.Dret_1810"/>
<dbReference type="Pfam" id="PF24292">
    <property type="entry name" value="DUF7479"/>
    <property type="match status" value="1"/>
</dbReference>
<dbReference type="RefSeq" id="WP_015752237.1">
    <property type="nucleotide sequence ID" value="NC_013223.1"/>
</dbReference>
<dbReference type="Proteomes" id="UP000001052">
    <property type="component" value="Chromosome"/>
</dbReference>